<evidence type="ECO:0000313" key="2">
    <source>
        <dbReference type="Proteomes" id="UP000198654"/>
    </source>
</evidence>
<organism evidence="1 2">
    <name type="scientific">Modicisalibacter muralis</name>
    <dbReference type="NCBI Taxonomy" id="119000"/>
    <lineage>
        <taxon>Bacteria</taxon>
        <taxon>Pseudomonadati</taxon>
        <taxon>Pseudomonadota</taxon>
        <taxon>Gammaproteobacteria</taxon>
        <taxon>Oceanospirillales</taxon>
        <taxon>Halomonadaceae</taxon>
        <taxon>Modicisalibacter</taxon>
    </lineage>
</organism>
<keyword evidence="2" id="KW-1185">Reference proteome</keyword>
<gene>
    <name evidence="1" type="ORF">SAMN05661010_03015</name>
</gene>
<dbReference type="InterPro" id="IPR011664">
    <property type="entry name" value="Abi_system_AbiD/AbiF-like"/>
</dbReference>
<proteinExistence type="predicted"/>
<dbReference type="OrthoDB" id="5363652at2"/>
<dbReference type="Proteomes" id="UP000198654">
    <property type="component" value="Unassembled WGS sequence"/>
</dbReference>
<accession>A0A1G9PDD4</accession>
<reference evidence="1 2" key="1">
    <citation type="submission" date="2016-10" db="EMBL/GenBank/DDBJ databases">
        <authorList>
            <person name="de Groot N.N."/>
        </authorList>
    </citation>
    <scope>NUCLEOTIDE SEQUENCE [LARGE SCALE GENOMIC DNA]</scope>
    <source>
        <strain evidence="1 2">DSM 14789</strain>
    </source>
</reference>
<dbReference type="EMBL" id="FNGI01000009">
    <property type="protein sequence ID" value="SDL96780.1"/>
    <property type="molecule type" value="Genomic_DNA"/>
</dbReference>
<protein>
    <submittedName>
        <fullName evidence="1">Abortive infection bacteriophage resistance protein</fullName>
    </submittedName>
</protein>
<name>A0A1G9PDD4_9GAMM</name>
<sequence length="301" mass="35773">MKYDKPALTYPEQLARLKERGMQVGDEPRALHYLAHLNYYRLAAYWLPFEDDHASHRFRDGTRFETVLDHYLFDRELRLLLLDAIERVEVSVRGHFAYQIGSRHGPHALLQSALFADSNRWNYRNGLAGLLRDVQSNREVFIKHFRDQYQEPLPPIWATVEIMSFGQLSKWISHLAHREDRNAISRVYGLDERLLISFLHHLSVVRNHCAHHARLWNRELALKFVLPRDPRVLGDSLTAQAEESAQRKLYNTLTTLLYLLDCISRHHRFCEHFQELMMRYGIDPQHMGFPANWRSRPLWRE</sequence>
<dbReference type="AlphaFoldDB" id="A0A1G9PDD4"/>
<dbReference type="PIRSF" id="PIRSF034934">
    <property type="entry name" value="AbiF_AbiD"/>
    <property type="match status" value="1"/>
</dbReference>
<evidence type="ECO:0000313" key="1">
    <source>
        <dbReference type="EMBL" id="SDL96780.1"/>
    </source>
</evidence>
<dbReference type="InterPro" id="IPR017034">
    <property type="entry name" value="Abi_system_AbiD/AbiF"/>
</dbReference>
<dbReference type="Pfam" id="PF07751">
    <property type="entry name" value="Abi_2"/>
    <property type="match status" value="1"/>
</dbReference>
<dbReference type="RefSeq" id="WP_089730028.1">
    <property type="nucleotide sequence ID" value="NZ_FNGI01000009.1"/>
</dbReference>